<sequence length="346" mass="38740">MDQLTAKPQVLKQANLSMIRKTLKEKGSATRAEIAGATQISSTTVRSILSEMIENDEIESIGHDASSGGRKAERYRLRPDRYHGAVFCISGQELHSLLINACGEIQETFCLEVPDRNFEREMTSVLDDLTSRIEIRTIGIGVPGIVEGGSYWKKNLTDDKLYRVDIGERISEKYKIPVVLENNLNATTIGFVKCYQNQYPKEPSEGINMAYLHFSKGCVSAGFIAGGRIIRGNSNFAGELGLIPIEDGRTLDEWMADTLDDVQYTRLMAKIIYWVCGILNPQYIALAGEDLRKDCIGPISDTVFSYLSQPMMPEILYSSDVWMDFHHGMSLLTAGKMFEEVQLIKE</sequence>
<dbReference type="InterPro" id="IPR000600">
    <property type="entry name" value="ROK"/>
</dbReference>
<accession>A0ABS6D654</accession>
<evidence type="ECO:0000313" key="3">
    <source>
        <dbReference type="Proteomes" id="UP000723714"/>
    </source>
</evidence>
<comment type="similarity">
    <text evidence="1">Belongs to the ROK (NagC/XylR) family.</text>
</comment>
<dbReference type="Pfam" id="PF00480">
    <property type="entry name" value="ROK"/>
    <property type="match status" value="1"/>
</dbReference>
<proteinExistence type="inferred from homology"/>
<evidence type="ECO:0000256" key="1">
    <source>
        <dbReference type="ARBA" id="ARBA00006479"/>
    </source>
</evidence>
<evidence type="ECO:0000313" key="2">
    <source>
        <dbReference type="EMBL" id="MBU3877074.1"/>
    </source>
</evidence>
<name>A0ABS6D654_9FIRM</name>
<protein>
    <submittedName>
        <fullName evidence="2">ROK family protein</fullName>
    </submittedName>
</protein>
<dbReference type="Proteomes" id="UP000723714">
    <property type="component" value="Unassembled WGS sequence"/>
</dbReference>
<gene>
    <name evidence="2" type="ORF">HGO97_014785</name>
</gene>
<dbReference type="PANTHER" id="PTHR18964">
    <property type="entry name" value="ROK (REPRESSOR, ORF, KINASE) FAMILY"/>
    <property type="match status" value="1"/>
</dbReference>
<reference evidence="2 3" key="1">
    <citation type="submission" date="2021-06" db="EMBL/GenBank/DDBJ databases">
        <title>Faecalicatena sp. nov. isolated from porcine feces.</title>
        <authorList>
            <person name="Oh B.S."/>
            <person name="Lee J.H."/>
        </authorList>
    </citation>
    <scope>NUCLEOTIDE SEQUENCE [LARGE SCALE GENOMIC DNA]</scope>
    <source>
        <strain evidence="2 3">AGMB00832</strain>
    </source>
</reference>
<keyword evidence="3" id="KW-1185">Reference proteome</keyword>
<dbReference type="RefSeq" id="WP_216243130.1">
    <property type="nucleotide sequence ID" value="NZ_JABACJ020000015.1"/>
</dbReference>
<comment type="caution">
    <text evidence="2">The sequence shown here is derived from an EMBL/GenBank/DDBJ whole genome shotgun (WGS) entry which is preliminary data.</text>
</comment>
<dbReference type="PANTHER" id="PTHR18964:SF149">
    <property type="entry name" value="BIFUNCTIONAL UDP-N-ACETYLGLUCOSAMINE 2-EPIMERASE_N-ACETYLMANNOSAMINE KINASE"/>
    <property type="match status" value="1"/>
</dbReference>
<organism evidence="2 3">
    <name type="scientific">Faecalicatena faecalis</name>
    <dbReference type="NCBI Taxonomy" id="2726362"/>
    <lineage>
        <taxon>Bacteria</taxon>
        <taxon>Bacillati</taxon>
        <taxon>Bacillota</taxon>
        <taxon>Clostridia</taxon>
        <taxon>Lachnospirales</taxon>
        <taxon>Lachnospiraceae</taxon>
        <taxon>Faecalicatena</taxon>
    </lineage>
</organism>
<dbReference type="CDD" id="cd23763">
    <property type="entry name" value="ASKHA_ATPase_ROK"/>
    <property type="match status" value="1"/>
</dbReference>
<dbReference type="EMBL" id="JABACJ020000015">
    <property type="protein sequence ID" value="MBU3877074.1"/>
    <property type="molecule type" value="Genomic_DNA"/>
</dbReference>